<reference evidence="1 3" key="1">
    <citation type="journal article" date="2008" name="Science">
        <title>The Physcomitrella genome reveals evolutionary insights into the conquest of land by plants.</title>
        <authorList>
            <person name="Rensing S."/>
            <person name="Lang D."/>
            <person name="Zimmer A."/>
            <person name="Terry A."/>
            <person name="Salamov A."/>
            <person name="Shapiro H."/>
            <person name="Nishiyama T."/>
            <person name="Perroud P.-F."/>
            <person name="Lindquist E."/>
            <person name="Kamisugi Y."/>
            <person name="Tanahashi T."/>
            <person name="Sakakibara K."/>
            <person name="Fujita T."/>
            <person name="Oishi K."/>
            <person name="Shin-I T."/>
            <person name="Kuroki Y."/>
            <person name="Toyoda A."/>
            <person name="Suzuki Y."/>
            <person name="Hashimoto A."/>
            <person name="Yamaguchi K."/>
            <person name="Sugano A."/>
            <person name="Kohara Y."/>
            <person name="Fujiyama A."/>
            <person name="Anterola A."/>
            <person name="Aoki S."/>
            <person name="Ashton N."/>
            <person name="Barbazuk W.B."/>
            <person name="Barker E."/>
            <person name="Bennetzen J."/>
            <person name="Bezanilla M."/>
            <person name="Blankenship R."/>
            <person name="Cho S.H."/>
            <person name="Dutcher S."/>
            <person name="Estelle M."/>
            <person name="Fawcett J.A."/>
            <person name="Gundlach H."/>
            <person name="Hanada K."/>
            <person name="Heyl A."/>
            <person name="Hicks K.A."/>
            <person name="Hugh J."/>
            <person name="Lohr M."/>
            <person name="Mayer K."/>
            <person name="Melkozernov A."/>
            <person name="Murata T."/>
            <person name="Nelson D."/>
            <person name="Pils B."/>
            <person name="Prigge M."/>
            <person name="Reiss B."/>
            <person name="Renner T."/>
            <person name="Rombauts S."/>
            <person name="Rushton P."/>
            <person name="Sanderfoot A."/>
            <person name="Schween G."/>
            <person name="Shiu S.-H."/>
            <person name="Stueber K."/>
            <person name="Theodoulou F.L."/>
            <person name="Tu H."/>
            <person name="Van de Peer Y."/>
            <person name="Verrier P.J."/>
            <person name="Waters E."/>
            <person name="Wood A."/>
            <person name="Yang L."/>
            <person name="Cove D."/>
            <person name="Cuming A."/>
            <person name="Hasebe M."/>
            <person name="Lucas S."/>
            <person name="Mishler D.B."/>
            <person name="Reski R."/>
            <person name="Grigoriev I."/>
            <person name="Quatrano R.S."/>
            <person name="Boore J.L."/>
        </authorList>
    </citation>
    <scope>NUCLEOTIDE SEQUENCE [LARGE SCALE GENOMIC DNA]</scope>
    <source>
        <strain evidence="2 3">cv. Gransden 2004</strain>
    </source>
</reference>
<evidence type="ECO:0000313" key="3">
    <source>
        <dbReference type="Proteomes" id="UP000006727"/>
    </source>
</evidence>
<name>A0A2K1JRI7_PHYPA</name>
<evidence type="ECO:0000313" key="1">
    <source>
        <dbReference type="EMBL" id="PNR44148.1"/>
    </source>
</evidence>
<dbReference type="InParanoid" id="A0A2K1JRI7"/>
<keyword evidence="3" id="KW-1185">Reference proteome</keyword>
<sequence length="43" mass="5036">MIIFLSCTKIQCKFLEEIYNNKINDYSRLQVFGCSAYVHVFGV</sequence>
<dbReference type="Gramene" id="Pp3c12_20590V3.1">
    <property type="protein sequence ID" value="PAC:32973171.CDS.1"/>
    <property type="gene ID" value="Pp3c12_20590"/>
</dbReference>
<dbReference type="EnsemblPlants" id="Pp3c12_20590V3.1">
    <property type="protein sequence ID" value="PAC:32973171.CDS.1"/>
    <property type="gene ID" value="Pp3c12_20590"/>
</dbReference>
<dbReference type="EMBL" id="ABEU02000012">
    <property type="protein sequence ID" value="PNR44148.1"/>
    <property type="molecule type" value="Genomic_DNA"/>
</dbReference>
<organism evidence="1">
    <name type="scientific">Physcomitrium patens</name>
    <name type="common">Spreading-leaved earth moss</name>
    <name type="synonym">Physcomitrella patens</name>
    <dbReference type="NCBI Taxonomy" id="3218"/>
    <lineage>
        <taxon>Eukaryota</taxon>
        <taxon>Viridiplantae</taxon>
        <taxon>Streptophyta</taxon>
        <taxon>Embryophyta</taxon>
        <taxon>Bryophyta</taxon>
        <taxon>Bryophytina</taxon>
        <taxon>Bryopsida</taxon>
        <taxon>Funariidae</taxon>
        <taxon>Funariales</taxon>
        <taxon>Funariaceae</taxon>
        <taxon>Physcomitrium</taxon>
    </lineage>
</organism>
<proteinExistence type="predicted"/>
<dbReference type="Proteomes" id="UP000006727">
    <property type="component" value="Chromosome 12"/>
</dbReference>
<accession>A0A2K1JRI7</accession>
<reference evidence="1 3" key="2">
    <citation type="journal article" date="2018" name="Plant J.">
        <title>The Physcomitrella patens chromosome-scale assembly reveals moss genome structure and evolution.</title>
        <authorList>
            <person name="Lang D."/>
            <person name="Ullrich K.K."/>
            <person name="Murat F."/>
            <person name="Fuchs J."/>
            <person name="Jenkins J."/>
            <person name="Haas F.B."/>
            <person name="Piednoel M."/>
            <person name="Gundlach H."/>
            <person name="Van Bel M."/>
            <person name="Meyberg R."/>
            <person name="Vives C."/>
            <person name="Morata J."/>
            <person name="Symeonidi A."/>
            <person name="Hiss M."/>
            <person name="Muchero W."/>
            <person name="Kamisugi Y."/>
            <person name="Saleh O."/>
            <person name="Blanc G."/>
            <person name="Decker E.L."/>
            <person name="van Gessel N."/>
            <person name="Grimwood J."/>
            <person name="Hayes R.D."/>
            <person name="Graham S.W."/>
            <person name="Gunter L.E."/>
            <person name="McDaniel S.F."/>
            <person name="Hoernstein S.N.W."/>
            <person name="Larsson A."/>
            <person name="Li F.W."/>
            <person name="Perroud P.F."/>
            <person name="Phillips J."/>
            <person name="Ranjan P."/>
            <person name="Rokshar D.S."/>
            <person name="Rothfels C.J."/>
            <person name="Schneider L."/>
            <person name="Shu S."/>
            <person name="Stevenson D.W."/>
            <person name="Thummler F."/>
            <person name="Tillich M."/>
            <person name="Villarreal Aguilar J.C."/>
            <person name="Widiez T."/>
            <person name="Wong G.K."/>
            <person name="Wymore A."/>
            <person name="Zhang Y."/>
            <person name="Zimmer A.D."/>
            <person name="Quatrano R.S."/>
            <person name="Mayer K.F.X."/>
            <person name="Goodstein D."/>
            <person name="Casacuberta J.M."/>
            <person name="Vandepoele K."/>
            <person name="Reski R."/>
            <person name="Cuming A.C."/>
            <person name="Tuskan G.A."/>
            <person name="Maumus F."/>
            <person name="Salse J."/>
            <person name="Schmutz J."/>
            <person name="Rensing S.A."/>
        </authorList>
    </citation>
    <scope>NUCLEOTIDE SEQUENCE [LARGE SCALE GENOMIC DNA]</scope>
    <source>
        <strain evidence="2 3">cv. Gransden 2004</strain>
    </source>
</reference>
<reference evidence="2" key="3">
    <citation type="submission" date="2020-12" db="UniProtKB">
        <authorList>
            <consortium name="EnsemblPlants"/>
        </authorList>
    </citation>
    <scope>IDENTIFICATION</scope>
</reference>
<evidence type="ECO:0000313" key="2">
    <source>
        <dbReference type="EnsemblPlants" id="PAC:32973171.CDS.1"/>
    </source>
</evidence>
<gene>
    <name evidence="1" type="ORF">PHYPA_016532</name>
</gene>
<protein>
    <submittedName>
        <fullName evidence="1 2">Uncharacterized protein</fullName>
    </submittedName>
</protein>
<dbReference type="AlphaFoldDB" id="A0A2K1JRI7"/>